<evidence type="ECO:0000256" key="1">
    <source>
        <dbReference type="ARBA" id="ARBA00009649"/>
    </source>
</evidence>
<dbReference type="CDD" id="cd18533">
    <property type="entry name" value="PTP_fungal"/>
    <property type="match status" value="1"/>
</dbReference>
<dbReference type="Proteomes" id="UP000799324">
    <property type="component" value="Unassembled WGS sequence"/>
</dbReference>
<dbReference type="Gene3D" id="3.40.250.10">
    <property type="entry name" value="Rhodanese-like domain"/>
    <property type="match status" value="1"/>
</dbReference>
<evidence type="ECO:0000259" key="4">
    <source>
        <dbReference type="PROSITE" id="PS50055"/>
    </source>
</evidence>
<dbReference type="PROSITE" id="PS50056">
    <property type="entry name" value="TYR_PHOSPHATASE_2"/>
    <property type="match status" value="1"/>
</dbReference>
<dbReference type="SMART" id="SM00404">
    <property type="entry name" value="PTPc_motif"/>
    <property type="match status" value="1"/>
</dbReference>
<evidence type="ECO:0000313" key="8">
    <source>
        <dbReference type="Proteomes" id="UP000799324"/>
    </source>
</evidence>
<dbReference type="Pfam" id="PF00102">
    <property type="entry name" value="Y_phosphatase"/>
    <property type="match status" value="2"/>
</dbReference>
<accession>A0A6A6T3D0</accession>
<evidence type="ECO:0000256" key="3">
    <source>
        <dbReference type="SAM" id="MobiDB-lite"/>
    </source>
</evidence>
<dbReference type="CDD" id="cd01446">
    <property type="entry name" value="DSP_MapKP"/>
    <property type="match status" value="1"/>
</dbReference>
<feature type="region of interest" description="Disordered" evidence="3">
    <location>
        <begin position="796"/>
        <end position="819"/>
    </location>
</feature>
<dbReference type="InterPro" id="IPR000242">
    <property type="entry name" value="PTP_cat"/>
</dbReference>
<feature type="domain" description="Tyrosine-protein phosphatase" evidence="4">
    <location>
        <begin position="546"/>
        <end position="872"/>
    </location>
</feature>
<dbReference type="PROSITE" id="PS00383">
    <property type="entry name" value="TYR_PHOSPHATASE_1"/>
    <property type="match status" value="1"/>
</dbReference>
<feature type="compositionally biased region" description="Polar residues" evidence="3">
    <location>
        <begin position="239"/>
        <end position="256"/>
    </location>
</feature>
<feature type="compositionally biased region" description="Polar residues" evidence="3">
    <location>
        <begin position="91"/>
        <end position="102"/>
    </location>
</feature>
<name>A0A6A6T3D0_9PLEO</name>
<evidence type="ECO:0000259" key="6">
    <source>
        <dbReference type="PROSITE" id="PS50206"/>
    </source>
</evidence>
<protein>
    <recommendedName>
        <fullName evidence="2">protein-tyrosine-phosphatase</fullName>
        <ecNumber evidence="2">3.1.3.48</ecNumber>
    </recommendedName>
</protein>
<feature type="compositionally biased region" description="Polar residues" evidence="3">
    <location>
        <begin position="147"/>
        <end position="159"/>
    </location>
</feature>
<dbReference type="OrthoDB" id="6058203at2759"/>
<dbReference type="GO" id="GO:0004725">
    <property type="term" value="F:protein tyrosine phosphatase activity"/>
    <property type="evidence" value="ECO:0007669"/>
    <property type="project" value="UniProtKB-EC"/>
</dbReference>
<gene>
    <name evidence="7" type="ORF">K491DRAFT_600748</name>
</gene>
<organism evidence="7 8">
    <name type="scientific">Lophiostoma macrostomum CBS 122681</name>
    <dbReference type="NCBI Taxonomy" id="1314788"/>
    <lineage>
        <taxon>Eukaryota</taxon>
        <taxon>Fungi</taxon>
        <taxon>Dikarya</taxon>
        <taxon>Ascomycota</taxon>
        <taxon>Pezizomycotina</taxon>
        <taxon>Dothideomycetes</taxon>
        <taxon>Pleosporomycetidae</taxon>
        <taxon>Pleosporales</taxon>
        <taxon>Lophiostomataceae</taxon>
        <taxon>Lophiostoma</taxon>
    </lineage>
</organism>
<evidence type="ECO:0000256" key="2">
    <source>
        <dbReference type="ARBA" id="ARBA00013064"/>
    </source>
</evidence>
<dbReference type="FunFam" id="3.40.250.10:FF:000051">
    <property type="entry name" value="Protein tyrosine phosphatase (Pyp1), putative"/>
    <property type="match status" value="1"/>
</dbReference>
<dbReference type="AlphaFoldDB" id="A0A6A6T3D0"/>
<evidence type="ECO:0000313" key="7">
    <source>
        <dbReference type="EMBL" id="KAF2654515.1"/>
    </source>
</evidence>
<dbReference type="InterPro" id="IPR000387">
    <property type="entry name" value="Tyr_Pase_dom"/>
</dbReference>
<keyword evidence="8" id="KW-1185">Reference proteome</keyword>
<dbReference type="InterPro" id="IPR001763">
    <property type="entry name" value="Rhodanese-like_dom"/>
</dbReference>
<evidence type="ECO:0000259" key="5">
    <source>
        <dbReference type="PROSITE" id="PS50056"/>
    </source>
</evidence>
<keyword evidence="7" id="KW-0675">Receptor</keyword>
<feature type="domain" description="Rhodanese" evidence="6">
    <location>
        <begin position="290"/>
        <end position="406"/>
    </location>
</feature>
<dbReference type="PANTHER" id="PTHR19134">
    <property type="entry name" value="RECEPTOR-TYPE TYROSINE-PROTEIN PHOSPHATASE"/>
    <property type="match status" value="1"/>
</dbReference>
<feature type="compositionally biased region" description="Polar residues" evidence="3">
    <location>
        <begin position="810"/>
        <end position="819"/>
    </location>
</feature>
<proteinExistence type="inferred from homology"/>
<feature type="region of interest" description="Disordered" evidence="3">
    <location>
        <begin position="647"/>
        <end position="695"/>
    </location>
</feature>
<reference evidence="7" key="1">
    <citation type="journal article" date="2020" name="Stud. Mycol.">
        <title>101 Dothideomycetes genomes: a test case for predicting lifestyles and emergence of pathogens.</title>
        <authorList>
            <person name="Haridas S."/>
            <person name="Albert R."/>
            <person name="Binder M."/>
            <person name="Bloem J."/>
            <person name="Labutti K."/>
            <person name="Salamov A."/>
            <person name="Andreopoulos B."/>
            <person name="Baker S."/>
            <person name="Barry K."/>
            <person name="Bills G."/>
            <person name="Bluhm B."/>
            <person name="Cannon C."/>
            <person name="Castanera R."/>
            <person name="Culley D."/>
            <person name="Daum C."/>
            <person name="Ezra D."/>
            <person name="Gonzalez J."/>
            <person name="Henrissat B."/>
            <person name="Kuo A."/>
            <person name="Liang C."/>
            <person name="Lipzen A."/>
            <person name="Lutzoni F."/>
            <person name="Magnuson J."/>
            <person name="Mondo S."/>
            <person name="Nolan M."/>
            <person name="Ohm R."/>
            <person name="Pangilinan J."/>
            <person name="Park H.-J."/>
            <person name="Ramirez L."/>
            <person name="Alfaro M."/>
            <person name="Sun H."/>
            <person name="Tritt A."/>
            <person name="Yoshinaga Y."/>
            <person name="Zwiers L.-H."/>
            <person name="Turgeon B."/>
            <person name="Goodwin S."/>
            <person name="Spatafora J."/>
            <person name="Crous P."/>
            <person name="Grigoriev I."/>
        </authorList>
    </citation>
    <scope>NUCLEOTIDE SEQUENCE</scope>
    <source>
        <strain evidence="7">CBS 122681</strain>
    </source>
</reference>
<feature type="compositionally biased region" description="Low complexity" evidence="3">
    <location>
        <begin position="18"/>
        <end position="29"/>
    </location>
</feature>
<dbReference type="PANTHER" id="PTHR19134:SF561">
    <property type="entry name" value="PROTEIN TYROSINE PHOSPHATASE 36E, ISOFORM A"/>
    <property type="match status" value="1"/>
</dbReference>
<sequence>MSTPALSPRPREASSLASRPTPKSRTSTTMRAPISTIAPFSPRRMNDLKTPSNVTTQEARTPSPNYFGLQIDHNADVFASSAAQHIRGNWSPPSSNVRSTAAASPRVMPVDQNPEFEQFKRQSEHNKGFALGKFDFASSSPITSAPNGSVFGSSRTASLPPNSNPNPSTTPPTTNGAHNDVKDESNENHVKPRSPKRLLSTDSELFPDRPRRNSPASFLDRDGFGRTGALAEFAEDNNTRPSLPPTKSGQPPTLHSQRAETLPAHIDDAEKTDGPTLATPQHIVNILESAIEEVLLLDLRVSTQHAKARLAGALSLCIPTTLLKRASFNVQKLAETFKNEDDRDKFEKWRSCKYIVVYDANSSQMKDATTCINTLKKFASEGWTGGSYIIRGGFAEFSAKFPSWITRASSNSPVSGTASLTLDGGLPSVAPVIGGCPMPATQSAANPFFGNIRQNMDLIGGVGQLSVKHPASMTQSTEDDLPEWLRSASDSNDHGKQVSDKFLHIEKREQKRMQEALSGNVTYGTPNGRTATKNSVQIAGIEKGSKNRYNSIWPYEHSRVKIQGVADGGCDYVNANHIRPTWSNKRYIATQGPLPATFKDFWNVVWQQDVRVIVMLTAEQEGGQVKAHNYWSDRQYGHLHLSPLGEHRASLEPSRIHRHREISRPELGQRRATNPPKPGNLSREPSTSSPSSDQPYVIVRKFTLSNSDEPFERMREITQLQYSSWPDFGAPAHPAHLLGLIEQCDAVVRQVNGGSASRPDPPNGRPVVVHCSAGCGRTGTFCTVDSVIDMLKRQRQARNARQGTPMEVDTSISPSQSQMNPFFESEKVDDNWTSRDDIDLIAKTVEDFRLQRLSMVQSLRQFVLCYESVLEWLVEQHPKSA</sequence>
<dbReference type="SUPFAM" id="SSF52799">
    <property type="entry name" value="(Phosphotyrosine protein) phosphatases II"/>
    <property type="match status" value="1"/>
</dbReference>
<dbReference type="Pfam" id="PF00581">
    <property type="entry name" value="Rhodanese"/>
    <property type="match status" value="1"/>
</dbReference>
<feature type="region of interest" description="Disordered" evidence="3">
    <location>
        <begin position="1"/>
        <end position="61"/>
    </location>
</feature>
<dbReference type="PROSITE" id="PS50206">
    <property type="entry name" value="RHODANESE_3"/>
    <property type="match status" value="1"/>
</dbReference>
<dbReference type="InterPro" id="IPR016130">
    <property type="entry name" value="Tyr_Pase_AS"/>
</dbReference>
<feature type="domain" description="Tyrosine specific protein phosphatases" evidence="5">
    <location>
        <begin position="738"/>
        <end position="863"/>
    </location>
</feature>
<dbReference type="SUPFAM" id="SSF52821">
    <property type="entry name" value="Rhodanese/Cell cycle control phosphatase"/>
    <property type="match status" value="1"/>
</dbReference>
<dbReference type="EMBL" id="MU004363">
    <property type="protein sequence ID" value="KAF2654515.1"/>
    <property type="molecule type" value="Genomic_DNA"/>
</dbReference>
<dbReference type="SMART" id="SM00194">
    <property type="entry name" value="PTPc"/>
    <property type="match status" value="1"/>
</dbReference>
<feature type="compositionally biased region" description="Low complexity" evidence="3">
    <location>
        <begin position="682"/>
        <end position="695"/>
    </location>
</feature>
<dbReference type="PROSITE" id="PS50055">
    <property type="entry name" value="TYR_PHOSPHATASE_PTP"/>
    <property type="match status" value="1"/>
</dbReference>
<feature type="region of interest" description="Disordered" evidence="3">
    <location>
        <begin position="147"/>
        <end position="258"/>
    </location>
</feature>
<dbReference type="InterPro" id="IPR036873">
    <property type="entry name" value="Rhodanese-like_dom_sf"/>
</dbReference>
<dbReference type="InterPro" id="IPR029021">
    <property type="entry name" value="Prot-tyrosine_phosphatase-like"/>
</dbReference>
<dbReference type="PRINTS" id="PR00700">
    <property type="entry name" value="PRTYPHPHTASE"/>
</dbReference>
<feature type="region of interest" description="Disordered" evidence="3">
    <location>
        <begin position="86"/>
        <end position="110"/>
    </location>
</feature>
<dbReference type="EC" id="3.1.3.48" evidence="2"/>
<dbReference type="InterPro" id="IPR003595">
    <property type="entry name" value="Tyr_Pase_cat"/>
</dbReference>
<comment type="similarity">
    <text evidence="1">Belongs to the protein-tyrosine phosphatase family. Non-receptor class subfamily.</text>
</comment>
<feature type="compositionally biased region" description="Basic and acidic residues" evidence="3">
    <location>
        <begin position="179"/>
        <end position="190"/>
    </location>
</feature>
<dbReference type="Gene3D" id="3.90.190.10">
    <property type="entry name" value="Protein tyrosine phosphatase superfamily"/>
    <property type="match status" value="1"/>
</dbReference>
<feature type="compositionally biased region" description="Polar residues" evidence="3">
    <location>
        <begin position="49"/>
        <end position="61"/>
    </location>
</feature>
<dbReference type="InterPro" id="IPR050348">
    <property type="entry name" value="Protein-Tyr_Phosphatase"/>
</dbReference>